<keyword evidence="3" id="KW-1185">Reference proteome</keyword>
<name>A0A6A0ABQ4_HAELA</name>
<feature type="region of interest" description="Disordered" evidence="1">
    <location>
        <begin position="1"/>
        <end position="47"/>
    </location>
</feature>
<dbReference type="AlphaFoldDB" id="A0A6A0ABQ4"/>
<dbReference type="Proteomes" id="UP000485058">
    <property type="component" value="Unassembled WGS sequence"/>
</dbReference>
<dbReference type="EMBL" id="BLLF01004479">
    <property type="protein sequence ID" value="GFH29691.1"/>
    <property type="molecule type" value="Genomic_DNA"/>
</dbReference>
<feature type="compositionally biased region" description="Low complexity" evidence="1">
    <location>
        <begin position="37"/>
        <end position="47"/>
    </location>
</feature>
<accession>A0A6A0ABQ4</accession>
<reference evidence="2 3" key="1">
    <citation type="submission" date="2020-02" db="EMBL/GenBank/DDBJ databases">
        <title>Draft genome sequence of Haematococcus lacustris strain NIES-144.</title>
        <authorList>
            <person name="Morimoto D."/>
            <person name="Nakagawa S."/>
            <person name="Yoshida T."/>
            <person name="Sawayama S."/>
        </authorList>
    </citation>
    <scope>NUCLEOTIDE SEQUENCE [LARGE SCALE GENOMIC DNA]</scope>
    <source>
        <strain evidence="2 3">NIES-144</strain>
    </source>
</reference>
<evidence type="ECO:0000256" key="1">
    <source>
        <dbReference type="SAM" id="MobiDB-lite"/>
    </source>
</evidence>
<evidence type="ECO:0000313" key="2">
    <source>
        <dbReference type="EMBL" id="GFH29691.1"/>
    </source>
</evidence>
<comment type="caution">
    <text evidence="2">The sequence shown here is derived from an EMBL/GenBank/DDBJ whole genome shotgun (WGS) entry which is preliminary data.</text>
</comment>
<proteinExistence type="predicted"/>
<sequence length="62" mass="5961">MTGNAQGKASKAKPAPQPSRPGSSASHGQGVPWPGLQAAARPATQGPAAEACLGTVVCAPPS</sequence>
<gene>
    <name evidence="2" type="ORF">HaLaN_28397</name>
</gene>
<protein>
    <submittedName>
        <fullName evidence="2">Uncharacterized protein</fullName>
    </submittedName>
</protein>
<evidence type="ECO:0000313" key="3">
    <source>
        <dbReference type="Proteomes" id="UP000485058"/>
    </source>
</evidence>
<organism evidence="2 3">
    <name type="scientific">Haematococcus lacustris</name>
    <name type="common">Green alga</name>
    <name type="synonym">Haematococcus pluvialis</name>
    <dbReference type="NCBI Taxonomy" id="44745"/>
    <lineage>
        <taxon>Eukaryota</taxon>
        <taxon>Viridiplantae</taxon>
        <taxon>Chlorophyta</taxon>
        <taxon>core chlorophytes</taxon>
        <taxon>Chlorophyceae</taxon>
        <taxon>CS clade</taxon>
        <taxon>Chlamydomonadales</taxon>
        <taxon>Haematococcaceae</taxon>
        <taxon>Haematococcus</taxon>
    </lineage>
</organism>